<keyword evidence="2" id="KW-1185">Reference proteome</keyword>
<dbReference type="HOGENOM" id="CLU_739066_0_0_10"/>
<proteinExistence type="predicted"/>
<gene>
    <name evidence="1" type="ordered locus">Celal_0435</name>
</gene>
<dbReference type="Proteomes" id="UP000008634">
    <property type="component" value="Chromosome"/>
</dbReference>
<accession>E6XAT6</accession>
<dbReference type="OrthoDB" id="6400902at2"/>
<dbReference type="eggNOG" id="ENOG502ZB6W">
    <property type="taxonomic scope" value="Bacteria"/>
</dbReference>
<dbReference type="EMBL" id="CP002453">
    <property type="protein sequence ID" value="ADV47777.1"/>
    <property type="molecule type" value="Genomic_DNA"/>
</dbReference>
<dbReference type="RefSeq" id="WP_013549272.1">
    <property type="nucleotide sequence ID" value="NC_014934.1"/>
</dbReference>
<dbReference type="STRING" id="688270.Celal_0435"/>
<reference evidence="1 2" key="1">
    <citation type="journal article" date="2010" name="Stand. Genomic Sci.">
        <title>Complete genome sequence of Cellulophaga algicola type strain (IC166).</title>
        <authorList>
            <person name="Abt B."/>
            <person name="Lu M."/>
            <person name="Misra M."/>
            <person name="Han C."/>
            <person name="Nolan M."/>
            <person name="Lucas S."/>
            <person name="Hammon N."/>
            <person name="Deshpande S."/>
            <person name="Cheng J.F."/>
            <person name="Tapia R."/>
            <person name="Goodwin L."/>
            <person name="Pitluck S."/>
            <person name="Liolios K."/>
            <person name="Pagani I."/>
            <person name="Ivanova N."/>
            <person name="Mavromatis K."/>
            <person name="Ovchinikova G."/>
            <person name="Pati A."/>
            <person name="Chen A."/>
            <person name="Palaniappan K."/>
            <person name="Land M."/>
            <person name="Hauser L."/>
            <person name="Chang Y.J."/>
            <person name="Jeffries C.D."/>
            <person name="Detter J.C."/>
            <person name="Brambilla E."/>
            <person name="Rohde M."/>
            <person name="Tindall B.J."/>
            <person name="Goker M."/>
            <person name="Woyke T."/>
            <person name="Bristow J."/>
            <person name="Eisen J.A."/>
            <person name="Markowitz V."/>
            <person name="Hugenholtz P."/>
            <person name="Kyrpides N.C."/>
            <person name="Klenk H.P."/>
            <person name="Lapidus A."/>
        </authorList>
    </citation>
    <scope>NUCLEOTIDE SEQUENCE [LARGE SCALE GENOMIC DNA]</scope>
    <source>
        <strain evidence="2">DSM 14237 / IC166 / ACAM 630</strain>
    </source>
</reference>
<protein>
    <submittedName>
        <fullName evidence="1">Uncharacterized protein</fullName>
    </submittedName>
</protein>
<evidence type="ECO:0000313" key="1">
    <source>
        <dbReference type="EMBL" id="ADV47777.1"/>
    </source>
</evidence>
<organism evidence="1 2">
    <name type="scientific">Cellulophaga algicola (strain DSM 14237 / IC166 / ACAM 630)</name>
    <dbReference type="NCBI Taxonomy" id="688270"/>
    <lineage>
        <taxon>Bacteria</taxon>
        <taxon>Pseudomonadati</taxon>
        <taxon>Bacteroidota</taxon>
        <taxon>Flavobacteriia</taxon>
        <taxon>Flavobacteriales</taxon>
        <taxon>Flavobacteriaceae</taxon>
        <taxon>Cellulophaga</taxon>
    </lineage>
</organism>
<sequence length="374" mass="43359">MLGALKYHHILILFLLGFQSSIPQKSCEIIHDVSILHPGISLTDKIQKKLIEDNCASDKKVTFYMDVESVVCGDKQCSIDIVRIFWNELGFFQKIELRSGVDLEKAEGKDFTKEDYIKLNEILSDKNAPLKAIYKEDVTKSQTSEGVDALSGATIALDTKSYVKGAVWTCYTLWHWVNSDICNQIRTITAKSKKTAQLYSYIQSDQLSNKIFGLEQIIKRNEYHQKTVDLVVDQLENNNYLLHKFILEYAENAPDSIYYSIAKAALETKNDQLKLLFLISLRTTNKKASIEFYNELGKHLINWQDSYQNTHELFKLFERKNYYSTTIKDNSILLLSSPNFIISRSAYWFLKKQKLSKKEQEKLEAYKNLHKNRL</sequence>
<dbReference type="KEGG" id="cao:Celal_0435"/>
<dbReference type="AlphaFoldDB" id="E6XAT6"/>
<name>E6XAT6_CELAD</name>
<evidence type="ECO:0000313" key="2">
    <source>
        <dbReference type="Proteomes" id="UP000008634"/>
    </source>
</evidence>